<dbReference type="InterPro" id="IPR006091">
    <property type="entry name" value="Acyl-CoA_Oxase/DH_mid-dom"/>
</dbReference>
<keyword evidence="4" id="KW-0547">Nucleotide-binding</keyword>
<dbReference type="RefSeq" id="WP_144067509.1">
    <property type="nucleotide sequence ID" value="NZ_CP041636.1"/>
</dbReference>
<keyword evidence="5" id="KW-0560">Oxidoreductase</keyword>
<comment type="catalytic activity">
    <reaction evidence="11">
        <text>dibenzothiophene + FMNH2 + O2 = dibenzothiophene 5-oxide + FMN + H2O + H(+)</text>
        <dbReference type="Rhea" id="RHEA:49076"/>
        <dbReference type="ChEBI" id="CHEBI:15377"/>
        <dbReference type="ChEBI" id="CHEBI:15378"/>
        <dbReference type="ChEBI" id="CHEBI:15379"/>
        <dbReference type="ChEBI" id="CHEBI:23681"/>
        <dbReference type="ChEBI" id="CHEBI:23683"/>
        <dbReference type="ChEBI" id="CHEBI:57618"/>
        <dbReference type="ChEBI" id="CHEBI:58210"/>
    </reaction>
</comment>
<comment type="similarity">
    <text evidence="8">Belongs to the DszC flavin monooxygenase family.</text>
</comment>
<feature type="domain" description="Acyl-CoA oxidase/dehydrogenase middle" evidence="14">
    <location>
        <begin position="133"/>
        <end position="215"/>
    </location>
</feature>
<dbReference type="PIRSF" id="PIRSF016578">
    <property type="entry name" value="HsaA"/>
    <property type="match status" value="1"/>
</dbReference>
<reference evidence="17 18" key="1">
    <citation type="submission" date="2019-07" db="EMBL/GenBank/DDBJ databases">
        <title>Genome sequencing for Ferrovibrio sp. K5.</title>
        <authorList>
            <person name="Park S.-J."/>
        </authorList>
    </citation>
    <scope>NUCLEOTIDE SEQUENCE [LARGE SCALE GENOMIC DNA]</scope>
    <source>
        <strain evidence="17 18">K5</strain>
    </source>
</reference>
<dbReference type="Gene3D" id="2.40.110.10">
    <property type="entry name" value="Butyryl-CoA Dehydrogenase, subunit A, domain 2"/>
    <property type="match status" value="1"/>
</dbReference>
<keyword evidence="3" id="KW-0288">FMN</keyword>
<sequence>MTIQPQINKPAPSTNADTALAARIAPLGDAFAASAVLHDASDRFAADNFALVKQAGILPALIPTELGGLGAGYHDVADMLRSLAGCCSGTTLALSMHMHPVALLVRRWRGDPAAVEAVLKRIATENLMLLSTGGNDWLAGSGTAVKVEGGYRFSGRKRFVSGCEAGNLLMTMAVCDGEVLHAAVPMKAEGVSIEQTWRTLGMRASGSHDVVLKDVFVADAAISARRPAGVWHPFFHLVSLVAWPLIYSVYRGVAEKLRDETVRLASKRREDADTQILIGAMDTALASAVAAHERMLQIGDVGAPGEQTTATMMTLKRAMTESLLQMGSLAMDAAGGSAFYRDNGIERLFRDLQAARYHPLTMLPQQKLAGRIAMGLNADGKAA</sequence>
<name>A0A516GYB0_9PROT</name>
<feature type="domain" description="Acyl-CoA dehydrogenase C-terminal" evidence="16">
    <location>
        <begin position="266"/>
        <end position="359"/>
    </location>
</feature>
<dbReference type="GO" id="GO:0008470">
    <property type="term" value="F:3-methylbutanoyl-CoA dehydrogenase activity"/>
    <property type="evidence" value="ECO:0007669"/>
    <property type="project" value="TreeGrafter"/>
</dbReference>
<dbReference type="InterPro" id="IPR013107">
    <property type="entry name" value="Acyl-CoA_DH_C"/>
</dbReference>
<keyword evidence="6" id="KW-0503">Monooxygenase</keyword>
<dbReference type="KEGG" id="fer:FNB15_04225"/>
<comment type="catalytic activity">
    <reaction evidence="13">
        <text>dibenzothiophene + 2 FMNH2 + 2 O2 = dibenzothiophene 5,5-dioxide + 2 FMN + 2 H2O + 2 H(+)</text>
        <dbReference type="Rhea" id="RHEA:49072"/>
        <dbReference type="ChEBI" id="CHEBI:15377"/>
        <dbReference type="ChEBI" id="CHEBI:15378"/>
        <dbReference type="ChEBI" id="CHEBI:15379"/>
        <dbReference type="ChEBI" id="CHEBI:23681"/>
        <dbReference type="ChEBI" id="CHEBI:57618"/>
        <dbReference type="ChEBI" id="CHEBI:58210"/>
        <dbReference type="ChEBI" id="CHEBI:90356"/>
        <dbReference type="EC" id="1.14.14.21"/>
    </reaction>
</comment>
<dbReference type="EMBL" id="CP041636">
    <property type="protein sequence ID" value="QDO96528.1"/>
    <property type="molecule type" value="Genomic_DNA"/>
</dbReference>
<dbReference type="Pfam" id="PF02771">
    <property type="entry name" value="Acyl-CoA_dh_N"/>
    <property type="match status" value="1"/>
</dbReference>
<dbReference type="Gene3D" id="1.10.540.10">
    <property type="entry name" value="Acyl-CoA dehydrogenase/oxidase, N-terminal domain"/>
    <property type="match status" value="1"/>
</dbReference>
<evidence type="ECO:0000256" key="4">
    <source>
        <dbReference type="ARBA" id="ARBA00022741"/>
    </source>
</evidence>
<dbReference type="InterPro" id="IPR036250">
    <property type="entry name" value="AcylCo_DH-like_C"/>
</dbReference>
<gene>
    <name evidence="17" type="ORF">FNB15_04225</name>
</gene>
<evidence type="ECO:0000313" key="18">
    <source>
        <dbReference type="Proteomes" id="UP000317496"/>
    </source>
</evidence>
<evidence type="ECO:0000256" key="1">
    <source>
        <dbReference type="ARBA" id="ARBA00004496"/>
    </source>
</evidence>
<evidence type="ECO:0000256" key="9">
    <source>
        <dbReference type="ARBA" id="ARBA00034328"/>
    </source>
</evidence>
<protein>
    <recommendedName>
        <fullName evidence="10">Dibenzothiophene monooxygenase</fullName>
        <ecNumber evidence="9">1.14.14.21</ecNumber>
    </recommendedName>
</protein>
<evidence type="ECO:0000256" key="6">
    <source>
        <dbReference type="ARBA" id="ARBA00023033"/>
    </source>
</evidence>
<dbReference type="GO" id="GO:0005737">
    <property type="term" value="C:cytoplasm"/>
    <property type="evidence" value="ECO:0007669"/>
    <property type="project" value="UniProtKB-SubCell"/>
</dbReference>
<dbReference type="EC" id="1.14.14.21" evidence="9"/>
<dbReference type="InterPro" id="IPR046373">
    <property type="entry name" value="Acyl-CoA_Oxase/DH_mid-dom_sf"/>
</dbReference>
<dbReference type="PANTHER" id="PTHR43884:SF12">
    <property type="entry name" value="ISOVALERYL-COA DEHYDROGENASE, MITOCHONDRIAL-RELATED"/>
    <property type="match status" value="1"/>
</dbReference>
<evidence type="ECO:0000256" key="7">
    <source>
        <dbReference type="ARBA" id="ARBA00034307"/>
    </source>
</evidence>
<comment type="catalytic activity">
    <reaction evidence="12">
        <text>dibenzothiophene 5-oxide + FMNH2 + O2 = dibenzothiophene 5,5-dioxide + FMN + H2O + H(+)</text>
        <dbReference type="Rhea" id="RHEA:49080"/>
        <dbReference type="ChEBI" id="CHEBI:15377"/>
        <dbReference type="ChEBI" id="CHEBI:15378"/>
        <dbReference type="ChEBI" id="CHEBI:15379"/>
        <dbReference type="ChEBI" id="CHEBI:23683"/>
        <dbReference type="ChEBI" id="CHEBI:57618"/>
        <dbReference type="ChEBI" id="CHEBI:58210"/>
        <dbReference type="ChEBI" id="CHEBI:90356"/>
    </reaction>
</comment>
<dbReference type="GO" id="GO:0006552">
    <property type="term" value="P:L-leucine catabolic process"/>
    <property type="evidence" value="ECO:0007669"/>
    <property type="project" value="TreeGrafter"/>
</dbReference>
<evidence type="ECO:0000313" key="17">
    <source>
        <dbReference type="EMBL" id="QDO96528.1"/>
    </source>
</evidence>
<organism evidence="17 18">
    <name type="scientific">Ferrovibrio terrae</name>
    <dbReference type="NCBI Taxonomy" id="2594003"/>
    <lineage>
        <taxon>Bacteria</taxon>
        <taxon>Pseudomonadati</taxon>
        <taxon>Pseudomonadota</taxon>
        <taxon>Alphaproteobacteria</taxon>
        <taxon>Rhodospirillales</taxon>
        <taxon>Rhodospirillaceae</taxon>
        <taxon>Ferrovibrio</taxon>
    </lineage>
</organism>
<accession>A0A516GYB0</accession>
<keyword evidence="2" id="KW-0285">Flavoprotein</keyword>
<dbReference type="AlphaFoldDB" id="A0A516GYB0"/>
<dbReference type="GO" id="GO:0050660">
    <property type="term" value="F:flavin adenine dinucleotide binding"/>
    <property type="evidence" value="ECO:0007669"/>
    <property type="project" value="InterPro"/>
</dbReference>
<dbReference type="OrthoDB" id="2986495at2"/>
<keyword evidence="18" id="KW-1185">Reference proteome</keyword>
<dbReference type="SUPFAM" id="SSF47203">
    <property type="entry name" value="Acyl-CoA dehydrogenase C-terminal domain-like"/>
    <property type="match status" value="1"/>
</dbReference>
<evidence type="ECO:0000256" key="2">
    <source>
        <dbReference type="ARBA" id="ARBA00022630"/>
    </source>
</evidence>
<dbReference type="InterPro" id="IPR013786">
    <property type="entry name" value="AcylCoA_DH/ox_N"/>
</dbReference>
<dbReference type="PANTHER" id="PTHR43884">
    <property type="entry name" value="ACYL-COA DEHYDROGENASE"/>
    <property type="match status" value="1"/>
</dbReference>
<evidence type="ECO:0000256" key="10">
    <source>
        <dbReference type="ARBA" id="ARBA00034345"/>
    </source>
</evidence>
<dbReference type="SUPFAM" id="SSF56645">
    <property type="entry name" value="Acyl-CoA dehydrogenase NM domain-like"/>
    <property type="match status" value="1"/>
</dbReference>
<evidence type="ECO:0000256" key="5">
    <source>
        <dbReference type="ARBA" id="ARBA00023002"/>
    </source>
</evidence>
<comment type="subcellular location">
    <subcellularLocation>
        <location evidence="1">Cytoplasm</location>
    </subcellularLocation>
</comment>
<evidence type="ECO:0000259" key="14">
    <source>
        <dbReference type="Pfam" id="PF02770"/>
    </source>
</evidence>
<evidence type="ECO:0000256" key="8">
    <source>
        <dbReference type="ARBA" id="ARBA00034317"/>
    </source>
</evidence>
<evidence type="ECO:0000256" key="12">
    <source>
        <dbReference type="ARBA" id="ARBA00048445"/>
    </source>
</evidence>
<feature type="domain" description="Acyl-CoA dehydrogenase/oxidase N-terminal" evidence="15">
    <location>
        <begin position="38"/>
        <end position="124"/>
    </location>
</feature>
<proteinExistence type="inferred from homology"/>
<dbReference type="Gene3D" id="1.20.140.10">
    <property type="entry name" value="Butyryl-CoA Dehydrogenase, subunit A, domain 3"/>
    <property type="match status" value="1"/>
</dbReference>
<evidence type="ECO:0000259" key="16">
    <source>
        <dbReference type="Pfam" id="PF08028"/>
    </source>
</evidence>
<evidence type="ECO:0000256" key="3">
    <source>
        <dbReference type="ARBA" id="ARBA00022643"/>
    </source>
</evidence>
<dbReference type="Pfam" id="PF08028">
    <property type="entry name" value="Acyl-CoA_dh_2"/>
    <property type="match status" value="1"/>
</dbReference>
<dbReference type="GO" id="GO:0004497">
    <property type="term" value="F:monooxygenase activity"/>
    <property type="evidence" value="ECO:0007669"/>
    <property type="project" value="UniProtKB-KW"/>
</dbReference>
<dbReference type="InterPro" id="IPR009100">
    <property type="entry name" value="AcylCoA_DH/oxidase_NM_dom_sf"/>
</dbReference>
<comment type="pathway">
    <text evidence="7">Sulfur metabolism; dibenzothiophene degradation.</text>
</comment>
<evidence type="ECO:0000259" key="15">
    <source>
        <dbReference type="Pfam" id="PF02771"/>
    </source>
</evidence>
<dbReference type="Proteomes" id="UP000317496">
    <property type="component" value="Chromosome"/>
</dbReference>
<evidence type="ECO:0000256" key="13">
    <source>
        <dbReference type="ARBA" id="ARBA00049456"/>
    </source>
</evidence>
<dbReference type="Pfam" id="PF02770">
    <property type="entry name" value="Acyl-CoA_dh_M"/>
    <property type="match status" value="1"/>
</dbReference>
<dbReference type="InterPro" id="IPR037069">
    <property type="entry name" value="AcylCoA_DH/ox_N_sf"/>
</dbReference>
<evidence type="ECO:0000256" key="11">
    <source>
        <dbReference type="ARBA" id="ARBA00047859"/>
    </source>
</evidence>